<sequence length="155" mass="16791">MHTNLLVSGGSPDFGTIDGLLATTADGIGTSAWAGVAAVGVIVLLGLVMIVRNSVLRRRGGRIPAVVRDLEARGYLTVYATDGPHGPDWTLRRLRMPDRTLTATERAWYFAVFGTTLTTVVHWSEVRPPSVHAWPELRAATDPPRPPRDEPAPCD</sequence>
<dbReference type="EMBL" id="CP002665">
    <property type="protein sequence ID" value="AEI12802.1"/>
    <property type="molecule type" value="Genomic_DNA"/>
</dbReference>
<dbReference type="OrthoDB" id="4829787at2"/>
<feature type="region of interest" description="Disordered" evidence="1">
    <location>
        <begin position="135"/>
        <end position="155"/>
    </location>
</feature>
<gene>
    <name evidence="3" type="ordered locus">Celgi_2302</name>
</gene>
<feature type="transmembrane region" description="Helical" evidence="2">
    <location>
        <begin position="32"/>
        <end position="51"/>
    </location>
</feature>
<reference evidence="4" key="1">
    <citation type="submission" date="2011-04" db="EMBL/GenBank/DDBJ databases">
        <title>Complete sequence of Cellvibrio gilvus ATCC 13127.</title>
        <authorList>
            <person name="Lucas S."/>
            <person name="Han J."/>
            <person name="Lapidus A."/>
            <person name="Cheng J.-F."/>
            <person name="Goodwin L."/>
            <person name="Pitluck S."/>
            <person name="Peters L."/>
            <person name="Munk A."/>
            <person name="Detter J.C."/>
            <person name="Han C."/>
            <person name="Tapia R."/>
            <person name="Land M."/>
            <person name="Hauser L."/>
            <person name="Kyrpides N."/>
            <person name="Ivanova N."/>
            <person name="Ovchinnikova G."/>
            <person name="Pagani I."/>
            <person name="Mead D."/>
            <person name="Brumm P."/>
            <person name="Woyke T."/>
        </authorList>
    </citation>
    <scope>NUCLEOTIDE SEQUENCE [LARGE SCALE GENOMIC DNA]</scope>
    <source>
        <strain evidence="4">ATCC 13127 / NRRL B-14078</strain>
    </source>
</reference>
<feature type="compositionally biased region" description="Basic and acidic residues" evidence="1">
    <location>
        <begin position="145"/>
        <end position="155"/>
    </location>
</feature>
<keyword evidence="2" id="KW-1133">Transmembrane helix</keyword>
<dbReference type="KEGG" id="cga:Celgi_2302"/>
<keyword evidence="2" id="KW-0472">Membrane</keyword>
<evidence type="ECO:0000313" key="3">
    <source>
        <dbReference type="EMBL" id="AEI12802.1"/>
    </source>
</evidence>
<evidence type="ECO:0000313" key="4">
    <source>
        <dbReference type="Proteomes" id="UP000000485"/>
    </source>
</evidence>
<name>F8A144_CELGA</name>
<protein>
    <submittedName>
        <fullName evidence="3">Uncharacterized protein</fullName>
    </submittedName>
</protein>
<dbReference type="RefSeq" id="WP_013884320.1">
    <property type="nucleotide sequence ID" value="NC_015671.1"/>
</dbReference>
<keyword evidence="2" id="KW-0812">Transmembrane</keyword>
<proteinExistence type="predicted"/>
<keyword evidence="4" id="KW-1185">Reference proteome</keyword>
<dbReference type="Proteomes" id="UP000000485">
    <property type="component" value="Chromosome"/>
</dbReference>
<evidence type="ECO:0000256" key="1">
    <source>
        <dbReference type="SAM" id="MobiDB-lite"/>
    </source>
</evidence>
<organism evidence="3 4">
    <name type="scientific">Cellulomonas gilvus (strain ATCC 13127 / NRRL B-14078)</name>
    <name type="common">Cellvibrio gilvus</name>
    <dbReference type="NCBI Taxonomy" id="593907"/>
    <lineage>
        <taxon>Bacteria</taxon>
        <taxon>Bacillati</taxon>
        <taxon>Actinomycetota</taxon>
        <taxon>Actinomycetes</taxon>
        <taxon>Micrococcales</taxon>
        <taxon>Cellulomonadaceae</taxon>
        <taxon>Cellulomonas</taxon>
    </lineage>
</organism>
<evidence type="ECO:0000256" key="2">
    <source>
        <dbReference type="SAM" id="Phobius"/>
    </source>
</evidence>
<dbReference type="AlphaFoldDB" id="F8A144"/>
<accession>F8A144</accession>
<dbReference type="HOGENOM" id="CLU_1692330_0_0_11"/>